<dbReference type="RefSeq" id="WP_042023792.1">
    <property type="nucleotide sequence ID" value="NZ_CDBW01000044.1"/>
</dbReference>
<comment type="caution">
    <text evidence="2">The sequence shown here is derived from an EMBL/GenBank/DDBJ whole genome shotgun (WGS) entry which is preliminary data.</text>
</comment>
<name>A0A1S2D996_AERSO</name>
<evidence type="ECO:0000256" key="1">
    <source>
        <dbReference type="SAM" id="Phobius"/>
    </source>
</evidence>
<feature type="transmembrane region" description="Helical" evidence="1">
    <location>
        <begin position="67"/>
        <end position="90"/>
    </location>
</feature>
<keyword evidence="1" id="KW-1133">Transmembrane helix</keyword>
<feature type="transmembrane region" description="Helical" evidence="1">
    <location>
        <begin position="37"/>
        <end position="60"/>
    </location>
</feature>
<dbReference type="PROSITE" id="PS51257">
    <property type="entry name" value="PROKAR_LIPOPROTEIN"/>
    <property type="match status" value="1"/>
</dbReference>
<dbReference type="OrthoDB" id="5593720at2"/>
<dbReference type="Proteomes" id="UP000179934">
    <property type="component" value="Unassembled WGS sequence"/>
</dbReference>
<proteinExistence type="predicted"/>
<evidence type="ECO:0000313" key="3">
    <source>
        <dbReference type="Proteomes" id="UP000179934"/>
    </source>
</evidence>
<dbReference type="STRING" id="646.BJD16_00255"/>
<dbReference type="EMBL" id="MKFU01000001">
    <property type="protein sequence ID" value="OHY96728.1"/>
    <property type="molecule type" value="Genomic_DNA"/>
</dbReference>
<keyword evidence="1" id="KW-0812">Transmembrane</keyword>
<feature type="transmembrane region" description="Helical" evidence="1">
    <location>
        <begin position="12"/>
        <end position="31"/>
    </location>
</feature>
<sequence length="144" mass="15694">MSRELTISFGIFYVSAYLLAMLLGMGCYFWYDELIFLLGFGFFGCFIAARIAMGAVLAALSVQLAWLVAFLSTTLVNTLLLGLCALVVYLTNQAVSADISQHISWLLVAFQLLSAGFIFGGLKFHPGNIGKSIFEQIGSKESNI</sequence>
<keyword evidence="1" id="KW-0472">Membrane</keyword>
<feature type="transmembrane region" description="Helical" evidence="1">
    <location>
        <begin position="102"/>
        <end position="122"/>
    </location>
</feature>
<organism evidence="2 3">
    <name type="scientific">Aeromonas sobria</name>
    <dbReference type="NCBI Taxonomy" id="646"/>
    <lineage>
        <taxon>Bacteria</taxon>
        <taxon>Pseudomonadati</taxon>
        <taxon>Pseudomonadota</taxon>
        <taxon>Gammaproteobacteria</taxon>
        <taxon>Aeromonadales</taxon>
        <taxon>Aeromonadaceae</taxon>
        <taxon>Aeromonas</taxon>
    </lineage>
</organism>
<dbReference type="GeneID" id="58924092"/>
<accession>A0A1S2D996</accession>
<reference evidence="2 3" key="1">
    <citation type="submission" date="2016-09" db="EMBL/GenBank/DDBJ databases">
        <title>Draft Genome Sequence of Aeromonas sobria Strain 08005, Isolated from Sick Rana catesbeiana.</title>
        <authorList>
            <person name="Yang Q."/>
        </authorList>
    </citation>
    <scope>NUCLEOTIDE SEQUENCE [LARGE SCALE GENOMIC DNA]</scope>
    <source>
        <strain evidence="2 3">08005</strain>
    </source>
</reference>
<gene>
    <name evidence="2" type="ORF">BJD16_00255</name>
</gene>
<protein>
    <submittedName>
        <fullName evidence="2">Uncharacterized protein</fullName>
    </submittedName>
</protein>
<evidence type="ECO:0000313" key="2">
    <source>
        <dbReference type="EMBL" id="OHY96728.1"/>
    </source>
</evidence>
<dbReference type="AlphaFoldDB" id="A0A1S2D996"/>